<evidence type="ECO:0000313" key="2">
    <source>
        <dbReference type="Proteomes" id="UP000683310"/>
    </source>
</evidence>
<dbReference type="Proteomes" id="UP000683310">
    <property type="component" value="Chromosome"/>
</dbReference>
<accession>A0ABX8CQH5</accession>
<proteinExistence type="predicted"/>
<gene>
    <name evidence="1" type="ORF">KHQ06_30595</name>
</gene>
<organism evidence="1 2">
    <name type="scientific">Nocardia tengchongensis</name>
    <dbReference type="NCBI Taxonomy" id="2055889"/>
    <lineage>
        <taxon>Bacteria</taxon>
        <taxon>Bacillati</taxon>
        <taxon>Actinomycetota</taxon>
        <taxon>Actinomycetes</taxon>
        <taxon>Mycobacteriales</taxon>
        <taxon>Nocardiaceae</taxon>
        <taxon>Nocardia</taxon>
    </lineage>
</organism>
<name>A0ABX8CQH5_9NOCA</name>
<dbReference type="EMBL" id="CP074371">
    <property type="protein sequence ID" value="QVI20470.1"/>
    <property type="molecule type" value="Genomic_DNA"/>
</dbReference>
<reference evidence="1 2" key="1">
    <citation type="submission" date="2021-04" db="EMBL/GenBank/DDBJ databases">
        <title>Nocardia tengchongensis.</title>
        <authorList>
            <person name="Zhuang k."/>
            <person name="Ran Y."/>
            <person name="Li W."/>
        </authorList>
    </citation>
    <scope>NUCLEOTIDE SEQUENCE [LARGE SCALE GENOMIC DNA]</scope>
    <source>
        <strain evidence="1 2">CFH S0057</strain>
    </source>
</reference>
<sequence>MSLEFFNGLSGALSIELSEPTVDIAANLSNKRAEATAEIKALSFTPQVFQDNSFRDLTADELDRVVLESTLLNLQGEGEPIAHRAPNDKWFTVRDLVAAIAETERRTRPQSQWFGGIDVHHVFFEGIDQQEDGTWRIFWGS</sequence>
<protein>
    <submittedName>
        <fullName evidence="1">Uncharacterized protein</fullName>
    </submittedName>
</protein>
<keyword evidence="2" id="KW-1185">Reference proteome</keyword>
<evidence type="ECO:0000313" key="1">
    <source>
        <dbReference type="EMBL" id="QVI20470.1"/>
    </source>
</evidence>